<dbReference type="InterPro" id="IPR046960">
    <property type="entry name" value="PPR_At4g14850-like_plant"/>
</dbReference>
<dbReference type="Gene3D" id="1.25.40.10">
    <property type="entry name" value="Tetratricopeptide repeat domain"/>
    <property type="match status" value="4"/>
</dbReference>
<feature type="repeat" description="PPR" evidence="2">
    <location>
        <begin position="421"/>
        <end position="455"/>
    </location>
</feature>
<gene>
    <name evidence="3" type="primary">PCMP-H38</name>
    <name evidence="3" type="ORF">KSP39_PZI001989</name>
</gene>
<protein>
    <submittedName>
        <fullName evidence="3">Pentatricopeptide repeat-containing protein</fullName>
    </submittedName>
</protein>
<dbReference type="FunFam" id="1.25.40.10:FF:000927">
    <property type="entry name" value="Pentatricopeptide repeat-containing protein"/>
    <property type="match status" value="1"/>
</dbReference>
<feature type="repeat" description="PPR" evidence="2">
    <location>
        <begin position="226"/>
        <end position="260"/>
    </location>
</feature>
<dbReference type="AlphaFoldDB" id="A0AAP0C185"/>
<proteinExistence type="predicted"/>
<dbReference type="SUPFAM" id="SSF48452">
    <property type="entry name" value="TPR-like"/>
    <property type="match status" value="1"/>
</dbReference>
<dbReference type="Pfam" id="PF01535">
    <property type="entry name" value="PPR"/>
    <property type="match status" value="3"/>
</dbReference>
<reference evidence="3 4" key="1">
    <citation type="journal article" date="2022" name="Nat. Plants">
        <title>Genomes of leafy and leafless Platanthera orchids illuminate the evolution of mycoheterotrophy.</title>
        <authorList>
            <person name="Li M.H."/>
            <person name="Liu K.W."/>
            <person name="Li Z."/>
            <person name="Lu H.C."/>
            <person name="Ye Q.L."/>
            <person name="Zhang D."/>
            <person name="Wang J.Y."/>
            <person name="Li Y.F."/>
            <person name="Zhong Z.M."/>
            <person name="Liu X."/>
            <person name="Yu X."/>
            <person name="Liu D.K."/>
            <person name="Tu X.D."/>
            <person name="Liu B."/>
            <person name="Hao Y."/>
            <person name="Liao X.Y."/>
            <person name="Jiang Y.T."/>
            <person name="Sun W.H."/>
            <person name="Chen J."/>
            <person name="Chen Y.Q."/>
            <person name="Ai Y."/>
            <person name="Zhai J.W."/>
            <person name="Wu S.S."/>
            <person name="Zhou Z."/>
            <person name="Hsiao Y.Y."/>
            <person name="Wu W.L."/>
            <person name="Chen Y.Y."/>
            <person name="Lin Y.F."/>
            <person name="Hsu J.L."/>
            <person name="Li C.Y."/>
            <person name="Wang Z.W."/>
            <person name="Zhao X."/>
            <person name="Zhong W.Y."/>
            <person name="Ma X.K."/>
            <person name="Ma L."/>
            <person name="Huang J."/>
            <person name="Chen G.Z."/>
            <person name="Huang M.Z."/>
            <person name="Huang L."/>
            <person name="Peng D.H."/>
            <person name="Luo Y.B."/>
            <person name="Zou S.Q."/>
            <person name="Chen S.P."/>
            <person name="Lan S."/>
            <person name="Tsai W.C."/>
            <person name="Van de Peer Y."/>
            <person name="Liu Z.J."/>
        </authorList>
    </citation>
    <scope>NUCLEOTIDE SEQUENCE [LARGE SCALE GENOMIC DNA]</scope>
    <source>
        <strain evidence="3">Lor287</strain>
    </source>
</reference>
<evidence type="ECO:0000256" key="2">
    <source>
        <dbReference type="PROSITE-ProRule" id="PRU00708"/>
    </source>
</evidence>
<dbReference type="Pfam" id="PF13041">
    <property type="entry name" value="PPR_2"/>
    <property type="match status" value="2"/>
</dbReference>
<evidence type="ECO:0000256" key="1">
    <source>
        <dbReference type="ARBA" id="ARBA00022737"/>
    </source>
</evidence>
<dbReference type="EMBL" id="JBBWWQ010000002">
    <property type="protein sequence ID" value="KAK8954723.1"/>
    <property type="molecule type" value="Genomic_DNA"/>
</dbReference>
<dbReference type="Pfam" id="PF20431">
    <property type="entry name" value="E_motif"/>
    <property type="match status" value="1"/>
</dbReference>
<dbReference type="PANTHER" id="PTHR47926">
    <property type="entry name" value="PENTATRICOPEPTIDE REPEAT-CONTAINING PROTEIN"/>
    <property type="match status" value="1"/>
</dbReference>
<feature type="repeat" description="PPR" evidence="2">
    <location>
        <begin position="390"/>
        <end position="420"/>
    </location>
</feature>
<organism evidence="3 4">
    <name type="scientific">Platanthera zijinensis</name>
    <dbReference type="NCBI Taxonomy" id="2320716"/>
    <lineage>
        <taxon>Eukaryota</taxon>
        <taxon>Viridiplantae</taxon>
        <taxon>Streptophyta</taxon>
        <taxon>Embryophyta</taxon>
        <taxon>Tracheophyta</taxon>
        <taxon>Spermatophyta</taxon>
        <taxon>Magnoliopsida</taxon>
        <taxon>Liliopsida</taxon>
        <taxon>Asparagales</taxon>
        <taxon>Orchidaceae</taxon>
        <taxon>Orchidoideae</taxon>
        <taxon>Orchideae</taxon>
        <taxon>Orchidinae</taxon>
        <taxon>Platanthera</taxon>
    </lineage>
</organism>
<dbReference type="FunFam" id="1.25.40.10:FF:000125">
    <property type="entry name" value="Pentatricopeptide repeat-containing protein"/>
    <property type="match status" value="1"/>
</dbReference>
<name>A0AAP0C185_9ASPA</name>
<keyword evidence="1" id="KW-0677">Repeat</keyword>
<dbReference type="GO" id="GO:0003723">
    <property type="term" value="F:RNA binding"/>
    <property type="evidence" value="ECO:0007669"/>
    <property type="project" value="InterPro"/>
</dbReference>
<dbReference type="PANTHER" id="PTHR47926:SF485">
    <property type="entry name" value="REPEAT-LIKE SUPERFAMILY PROTEIN, PUTATIVE-RELATED"/>
    <property type="match status" value="1"/>
</dbReference>
<accession>A0AAP0C185</accession>
<sequence length="648" mass="72391">MTSTPNLISQRSSGHFDKTLTAFYFRQPSATGVLPPAPLPINKPSPHPSSPPLKLSHPLLRALDFCRFHRYPAALNQVLVQLLVAGILFHPLAAGRALLALSSLPSSLPLAITLFFVLPHPDAFASNTLIRSLLAAGLPDAAITFYRRLVFPAAVKPNHFTFPLLLKLFSHLNLHLDGKSTHARITKLGLEADVFVRNSLIHMYACVRDIVSAEKMFASYDAIDNDSITYNSMIDGYVKNGMVVSARTVFDKMPDRDMMSWNTMIAGYIGNGDLDAARELFWMMPVRDTVSWNSMIDGYARNGEVSVARELFDEMPVRSVVSWNVLLALYARLKDYTECLDLFEQMLSANEAKPNKATFVSVLTSAANLGQLDRGKWIHSLIRESSIEPDVLLLTTLLTMYVKCGAIESAKEVFDQMPERNTISFNSMIMGYGLHGQTNRALELFLEMEKCGSVPNEATFVCILSACTQSGDVLEGWWCFDRMVRVYNIVPNVEHVGCMVDLLGRSGLLKDTTKFVMGLTESPTKALWGALMSSCWRHSNWEVGKFVGNKLIEMMPEEVGPYIMLSNIWAAEGKWEEVEKIRVMIEERGLQKGAGVSLAERVDVFDKSSSENSRSVGLRKSIVYSLLSEMCGHLKVSWTEFDERRKCL</sequence>
<dbReference type="Proteomes" id="UP001418222">
    <property type="component" value="Unassembled WGS sequence"/>
</dbReference>
<evidence type="ECO:0000313" key="4">
    <source>
        <dbReference type="Proteomes" id="UP001418222"/>
    </source>
</evidence>
<dbReference type="InterPro" id="IPR002885">
    <property type="entry name" value="PPR_rpt"/>
</dbReference>
<dbReference type="GO" id="GO:0048731">
    <property type="term" value="P:system development"/>
    <property type="evidence" value="ECO:0007669"/>
    <property type="project" value="UniProtKB-ARBA"/>
</dbReference>
<dbReference type="InterPro" id="IPR046848">
    <property type="entry name" value="E_motif"/>
</dbReference>
<keyword evidence="4" id="KW-1185">Reference proteome</keyword>
<dbReference type="GO" id="GO:0009451">
    <property type="term" value="P:RNA modification"/>
    <property type="evidence" value="ECO:0007669"/>
    <property type="project" value="InterPro"/>
</dbReference>
<comment type="caution">
    <text evidence="3">The sequence shown here is derived from an EMBL/GenBank/DDBJ whole genome shotgun (WGS) entry which is preliminary data.</text>
</comment>
<dbReference type="InterPro" id="IPR011990">
    <property type="entry name" value="TPR-like_helical_dom_sf"/>
</dbReference>
<evidence type="ECO:0000313" key="3">
    <source>
        <dbReference type="EMBL" id="KAK8954723.1"/>
    </source>
</evidence>
<dbReference type="NCBIfam" id="TIGR00756">
    <property type="entry name" value="PPR"/>
    <property type="match status" value="5"/>
</dbReference>
<feature type="repeat" description="PPR" evidence="2">
    <location>
        <begin position="288"/>
        <end position="322"/>
    </location>
</feature>
<dbReference type="PROSITE" id="PS51375">
    <property type="entry name" value="PPR"/>
    <property type="match status" value="4"/>
</dbReference>